<dbReference type="PANTHER" id="PTHR46847">
    <property type="entry name" value="D-ALLOSE-BINDING PERIPLASMIC PROTEIN-RELATED"/>
    <property type="match status" value="1"/>
</dbReference>
<dbReference type="Proteomes" id="UP000199013">
    <property type="component" value="Unassembled WGS sequence"/>
</dbReference>
<sequence length="335" mass="34940">MRKWFAVLVSACVAGLMLLAAAGCGGASKDGSTAGGQSGGGKYHIVVLAWPTSDPFFGALQKGTAEAAKDLGQDVKYAFPTQSNPQIPDWINLLKQVVASKPDALVVADFFPDQADGILASASKSGIPIVLINSGDIEKVGALAFIGTTYVAEGAAGAKKMVEAGVKKALYVQHCAGTAACQDRQKGFVDAMKAAGREATVLNLTSDQSANRQAALQAIRGTLVSDKSIDGAVSSASQYEPLKQAIAQVGREVKTGTFELSNAALQDVAAGKDLFMSDQQQFLQGYYGVQVAVQYLKYDIHPLGHIFTGPRLLDQQDAEKALKINQTDGGVRGGG</sequence>
<evidence type="ECO:0000313" key="6">
    <source>
        <dbReference type="EMBL" id="SBW17836.1"/>
    </source>
</evidence>
<feature type="signal peptide" evidence="4">
    <location>
        <begin position="1"/>
        <end position="22"/>
    </location>
</feature>
<dbReference type="InterPro" id="IPR028082">
    <property type="entry name" value="Peripla_BP_I"/>
</dbReference>
<keyword evidence="7" id="KW-1185">Reference proteome</keyword>
<evidence type="ECO:0000256" key="1">
    <source>
        <dbReference type="ARBA" id="ARBA00004196"/>
    </source>
</evidence>
<gene>
    <name evidence="6" type="ORF">FDG2_0392</name>
</gene>
<dbReference type="SUPFAM" id="SSF53822">
    <property type="entry name" value="Periplasmic binding protein-like I"/>
    <property type="match status" value="1"/>
</dbReference>
<dbReference type="GO" id="GO:0030313">
    <property type="term" value="C:cell envelope"/>
    <property type="evidence" value="ECO:0007669"/>
    <property type="project" value="UniProtKB-SubCell"/>
</dbReference>
<dbReference type="PROSITE" id="PS51257">
    <property type="entry name" value="PROKAR_LIPOPROTEIN"/>
    <property type="match status" value="1"/>
</dbReference>
<evidence type="ECO:0000259" key="5">
    <source>
        <dbReference type="Pfam" id="PF13407"/>
    </source>
</evidence>
<dbReference type="AlphaFoldDB" id="A0A1C3NTF9"/>
<keyword evidence="3 4" id="KW-0732">Signal</keyword>
<dbReference type="GO" id="GO:0030246">
    <property type="term" value="F:carbohydrate binding"/>
    <property type="evidence" value="ECO:0007669"/>
    <property type="project" value="UniProtKB-ARBA"/>
</dbReference>
<proteinExistence type="inferred from homology"/>
<dbReference type="InterPro" id="IPR025997">
    <property type="entry name" value="SBP_2_dom"/>
</dbReference>
<evidence type="ECO:0000256" key="4">
    <source>
        <dbReference type="SAM" id="SignalP"/>
    </source>
</evidence>
<dbReference type="Gene3D" id="3.40.50.2300">
    <property type="match status" value="2"/>
</dbReference>
<evidence type="ECO:0000256" key="2">
    <source>
        <dbReference type="ARBA" id="ARBA00007639"/>
    </source>
</evidence>
<feature type="domain" description="Periplasmic binding protein" evidence="5">
    <location>
        <begin position="45"/>
        <end position="297"/>
    </location>
</feature>
<comment type="similarity">
    <text evidence="2">Belongs to the bacterial solute-binding protein 2 family.</text>
</comment>
<dbReference type="Pfam" id="PF13407">
    <property type="entry name" value="Peripla_BP_4"/>
    <property type="match status" value="1"/>
</dbReference>
<evidence type="ECO:0000256" key="3">
    <source>
        <dbReference type="ARBA" id="ARBA00022729"/>
    </source>
</evidence>
<accession>A0A1C3NTF9</accession>
<comment type="subcellular location">
    <subcellularLocation>
        <location evidence="1">Cell envelope</location>
    </subcellularLocation>
</comment>
<feature type="chain" id="PRO_5039375270" evidence="4">
    <location>
        <begin position="23"/>
        <end position="335"/>
    </location>
</feature>
<dbReference type="PANTHER" id="PTHR46847:SF1">
    <property type="entry name" value="D-ALLOSE-BINDING PERIPLASMIC PROTEIN-RELATED"/>
    <property type="match status" value="1"/>
</dbReference>
<dbReference type="EMBL" id="FLUV01000164">
    <property type="protein sequence ID" value="SBW17836.1"/>
    <property type="molecule type" value="Genomic_DNA"/>
</dbReference>
<evidence type="ECO:0000313" key="7">
    <source>
        <dbReference type="Proteomes" id="UP000199013"/>
    </source>
</evidence>
<protein>
    <submittedName>
        <fullName evidence="6">Putative secreted protein</fullName>
    </submittedName>
</protein>
<reference evidence="7" key="1">
    <citation type="submission" date="2016-02" db="EMBL/GenBank/DDBJ databases">
        <authorList>
            <person name="Wibberg D."/>
        </authorList>
    </citation>
    <scope>NUCLEOTIDE SEQUENCE [LARGE SCALE GENOMIC DNA]</scope>
</reference>
<name>A0A1C3NTF9_9ACTN</name>
<organism evidence="6 7">
    <name type="scientific">Candidatus Protofrankia californiensis</name>
    <dbReference type="NCBI Taxonomy" id="1839754"/>
    <lineage>
        <taxon>Bacteria</taxon>
        <taxon>Bacillati</taxon>
        <taxon>Actinomycetota</taxon>
        <taxon>Actinomycetes</taxon>
        <taxon>Frankiales</taxon>
        <taxon>Frankiaceae</taxon>
        <taxon>Protofrankia</taxon>
    </lineage>
</organism>